<organism evidence="2 3">
    <name type="scientific">Holothuria leucospilota</name>
    <name type="common">Black long sea cucumber</name>
    <name type="synonym">Mertensiothuria leucospilota</name>
    <dbReference type="NCBI Taxonomy" id="206669"/>
    <lineage>
        <taxon>Eukaryota</taxon>
        <taxon>Metazoa</taxon>
        <taxon>Echinodermata</taxon>
        <taxon>Eleutherozoa</taxon>
        <taxon>Echinozoa</taxon>
        <taxon>Holothuroidea</taxon>
        <taxon>Aspidochirotacea</taxon>
        <taxon>Aspidochirotida</taxon>
        <taxon>Holothuriidae</taxon>
        <taxon>Holothuria</taxon>
    </lineage>
</organism>
<proteinExistence type="predicted"/>
<evidence type="ECO:0000313" key="2">
    <source>
        <dbReference type="EMBL" id="KAJ8039009.1"/>
    </source>
</evidence>
<feature type="region of interest" description="Disordered" evidence="1">
    <location>
        <begin position="309"/>
        <end position="339"/>
    </location>
</feature>
<evidence type="ECO:0000313" key="3">
    <source>
        <dbReference type="Proteomes" id="UP001152320"/>
    </source>
</evidence>
<sequence>MGLNWVDPFEDVSCFLSSLSKRWEDKKEDDKDEEEKRSNVRELLAVHQLMVADSEKGCEEERGAENMAVSEREPIVFGVLSEFLPICVVTLDFRSFGSPCHAVRELLKEKLWTQSPQILDQLIILYYFFKLRDTSLQLIECRGAIQFYVQVYSLKGIEKITADVESRGFSDILTCMFLSGNIKSKMEMLSAQFSVTCHCESLEQWKRDLRYGKTRGAISFFKPATGSPLNTLYLNWPSSSISNSGSSEESKVSKATVHNHWISQDSEWSESSISVGQKITYEGKPAGVAQDQCCSRGHRLRGRGRGHILRSRGLGRGRGRGRGRNLTSEVGAEASLPYL</sequence>
<feature type="compositionally biased region" description="Basic residues" evidence="1">
    <location>
        <begin position="309"/>
        <end position="323"/>
    </location>
</feature>
<dbReference type="EMBL" id="JAIZAY010000007">
    <property type="protein sequence ID" value="KAJ8039009.1"/>
    <property type="molecule type" value="Genomic_DNA"/>
</dbReference>
<protein>
    <submittedName>
        <fullName evidence="2">Uncharacterized protein</fullName>
    </submittedName>
</protein>
<dbReference type="AlphaFoldDB" id="A0A9Q1C6F3"/>
<reference evidence="2" key="1">
    <citation type="submission" date="2021-10" db="EMBL/GenBank/DDBJ databases">
        <title>Tropical sea cucumber genome reveals ecological adaptation and Cuvierian tubules defense mechanism.</title>
        <authorList>
            <person name="Chen T."/>
        </authorList>
    </citation>
    <scope>NUCLEOTIDE SEQUENCE</scope>
    <source>
        <strain evidence="2">Nanhai2018</strain>
        <tissue evidence="2">Muscle</tissue>
    </source>
</reference>
<accession>A0A9Q1C6F3</accession>
<name>A0A9Q1C6F3_HOLLE</name>
<keyword evidence="3" id="KW-1185">Reference proteome</keyword>
<comment type="caution">
    <text evidence="2">The sequence shown here is derived from an EMBL/GenBank/DDBJ whole genome shotgun (WGS) entry which is preliminary data.</text>
</comment>
<gene>
    <name evidence="2" type="ORF">HOLleu_16590</name>
</gene>
<dbReference type="Proteomes" id="UP001152320">
    <property type="component" value="Chromosome 7"/>
</dbReference>
<evidence type="ECO:0000256" key="1">
    <source>
        <dbReference type="SAM" id="MobiDB-lite"/>
    </source>
</evidence>